<dbReference type="Proteomes" id="UP000001312">
    <property type="component" value="Unassembled WGS sequence"/>
</dbReference>
<feature type="region of interest" description="Disordered" evidence="1">
    <location>
        <begin position="26"/>
        <end position="53"/>
    </location>
</feature>
<dbReference type="AlphaFoldDB" id="A7EAH0"/>
<dbReference type="KEGG" id="ssl:SS1G_02302"/>
<feature type="compositionally biased region" description="Basic and acidic residues" evidence="1">
    <location>
        <begin position="27"/>
        <end position="40"/>
    </location>
</feature>
<dbReference type="RefSeq" id="XP_001596086.1">
    <property type="nucleotide sequence ID" value="XM_001596036.1"/>
</dbReference>
<keyword evidence="3" id="KW-1185">Reference proteome</keyword>
<sequence>MVPFMTGDSETYKPARKKRLVRSFYKPPREPRALPRDLDGYPRNSRGACPPSLAAAASDKRSFGHYLAAEQIASQTEQPYFEKRTKIPS</sequence>
<dbReference type="GeneID" id="5492593"/>
<evidence type="ECO:0000313" key="2">
    <source>
        <dbReference type="EMBL" id="EDN99448.1"/>
    </source>
</evidence>
<reference evidence="3" key="1">
    <citation type="journal article" date="2011" name="PLoS Genet.">
        <title>Genomic analysis of the necrotrophic fungal pathogens Sclerotinia sclerotiorum and Botrytis cinerea.</title>
        <authorList>
            <person name="Amselem J."/>
            <person name="Cuomo C.A."/>
            <person name="van Kan J.A."/>
            <person name="Viaud M."/>
            <person name="Benito E.P."/>
            <person name="Couloux A."/>
            <person name="Coutinho P.M."/>
            <person name="de Vries R.P."/>
            <person name="Dyer P.S."/>
            <person name="Fillinger S."/>
            <person name="Fournier E."/>
            <person name="Gout L."/>
            <person name="Hahn M."/>
            <person name="Kohn L."/>
            <person name="Lapalu N."/>
            <person name="Plummer K.M."/>
            <person name="Pradier J.M."/>
            <person name="Quevillon E."/>
            <person name="Sharon A."/>
            <person name="Simon A."/>
            <person name="ten Have A."/>
            <person name="Tudzynski B."/>
            <person name="Tudzynski P."/>
            <person name="Wincker P."/>
            <person name="Andrew M."/>
            <person name="Anthouard V."/>
            <person name="Beever R.E."/>
            <person name="Beffa R."/>
            <person name="Benoit I."/>
            <person name="Bouzid O."/>
            <person name="Brault B."/>
            <person name="Chen Z."/>
            <person name="Choquer M."/>
            <person name="Collemare J."/>
            <person name="Cotton P."/>
            <person name="Danchin E.G."/>
            <person name="Da Silva C."/>
            <person name="Gautier A."/>
            <person name="Giraud C."/>
            <person name="Giraud T."/>
            <person name="Gonzalez C."/>
            <person name="Grossetete S."/>
            <person name="Guldener U."/>
            <person name="Henrissat B."/>
            <person name="Howlett B.J."/>
            <person name="Kodira C."/>
            <person name="Kretschmer M."/>
            <person name="Lappartient A."/>
            <person name="Leroch M."/>
            <person name="Levis C."/>
            <person name="Mauceli E."/>
            <person name="Neuveglise C."/>
            <person name="Oeser B."/>
            <person name="Pearson M."/>
            <person name="Poulain J."/>
            <person name="Poussereau N."/>
            <person name="Quesneville H."/>
            <person name="Rascle C."/>
            <person name="Schumacher J."/>
            <person name="Segurens B."/>
            <person name="Sexton A."/>
            <person name="Silva E."/>
            <person name="Sirven C."/>
            <person name="Soanes D.M."/>
            <person name="Talbot N.J."/>
            <person name="Templeton M."/>
            <person name="Yandava C."/>
            <person name="Yarden O."/>
            <person name="Zeng Q."/>
            <person name="Rollins J.A."/>
            <person name="Lebrun M.H."/>
            <person name="Dickman M."/>
        </authorList>
    </citation>
    <scope>NUCLEOTIDE SEQUENCE [LARGE SCALE GENOMIC DNA]</scope>
    <source>
        <strain evidence="3">ATCC 18683 / 1980 / Ss-1</strain>
    </source>
</reference>
<protein>
    <submittedName>
        <fullName evidence="2">Uncharacterized protein</fullName>
    </submittedName>
</protein>
<name>A7EAH0_SCLS1</name>
<organism evidence="2 3">
    <name type="scientific">Sclerotinia sclerotiorum (strain ATCC 18683 / 1980 / Ss-1)</name>
    <name type="common">White mold</name>
    <name type="synonym">Whetzelinia sclerotiorum</name>
    <dbReference type="NCBI Taxonomy" id="665079"/>
    <lineage>
        <taxon>Eukaryota</taxon>
        <taxon>Fungi</taxon>
        <taxon>Dikarya</taxon>
        <taxon>Ascomycota</taxon>
        <taxon>Pezizomycotina</taxon>
        <taxon>Leotiomycetes</taxon>
        <taxon>Helotiales</taxon>
        <taxon>Sclerotiniaceae</taxon>
        <taxon>Sclerotinia</taxon>
    </lineage>
</organism>
<accession>A7EAH0</accession>
<gene>
    <name evidence="2" type="ORF">SS1G_02302</name>
</gene>
<proteinExistence type="predicted"/>
<dbReference type="InParanoid" id="A7EAH0"/>
<dbReference type="HOGENOM" id="CLU_2456112_0_0_1"/>
<dbReference type="EMBL" id="CH476623">
    <property type="protein sequence ID" value="EDN99448.1"/>
    <property type="molecule type" value="Genomic_DNA"/>
</dbReference>
<evidence type="ECO:0000256" key="1">
    <source>
        <dbReference type="SAM" id="MobiDB-lite"/>
    </source>
</evidence>
<evidence type="ECO:0000313" key="3">
    <source>
        <dbReference type="Proteomes" id="UP000001312"/>
    </source>
</evidence>